<evidence type="ECO:0000256" key="1">
    <source>
        <dbReference type="ARBA" id="ARBA00005957"/>
    </source>
</evidence>
<keyword evidence="2" id="KW-0031">Aminopeptidase</keyword>
<gene>
    <name evidence="11" type="ORF">F0U47_12790</name>
</gene>
<keyword evidence="5 8" id="KW-0732">Signal</keyword>
<evidence type="ECO:0000259" key="10">
    <source>
        <dbReference type="Pfam" id="PF04389"/>
    </source>
</evidence>
<dbReference type="InterPro" id="IPR041756">
    <property type="entry name" value="M28_SGAP-like"/>
</dbReference>
<dbReference type="PANTHER" id="PTHR12147:SF26">
    <property type="entry name" value="PEPTIDASE M28 DOMAIN-CONTAINING PROTEIN"/>
    <property type="match status" value="1"/>
</dbReference>
<dbReference type="GO" id="GO:0046872">
    <property type="term" value="F:metal ion binding"/>
    <property type="evidence" value="ECO:0007669"/>
    <property type="project" value="UniProtKB-KW"/>
</dbReference>
<evidence type="ECO:0000256" key="7">
    <source>
        <dbReference type="ARBA" id="ARBA00022833"/>
    </source>
</evidence>
<accession>A0A5B1M3W9</accession>
<comment type="similarity">
    <text evidence="1">Belongs to the peptidase M28 family. M28A subfamily.</text>
</comment>
<evidence type="ECO:0000256" key="4">
    <source>
        <dbReference type="ARBA" id="ARBA00022723"/>
    </source>
</evidence>
<dbReference type="Pfam" id="PF02225">
    <property type="entry name" value="PA"/>
    <property type="match status" value="1"/>
</dbReference>
<dbReference type="Gene3D" id="3.50.30.30">
    <property type="match status" value="1"/>
</dbReference>
<evidence type="ECO:0000256" key="6">
    <source>
        <dbReference type="ARBA" id="ARBA00022801"/>
    </source>
</evidence>
<comment type="caution">
    <text evidence="11">The sequence shown here is derived from an EMBL/GenBank/DDBJ whole genome shotgun (WGS) entry which is preliminary data.</text>
</comment>
<evidence type="ECO:0000256" key="8">
    <source>
        <dbReference type="SAM" id="SignalP"/>
    </source>
</evidence>
<feature type="domain" description="Peptidase M28" evidence="10">
    <location>
        <begin position="267"/>
        <end position="483"/>
    </location>
</feature>
<dbReference type="Gene3D" id="3.40.630.10">
    <property type="entry name" value="Zn peptidases"/>
    <property type="match status" value="2"/>
</dbReference>
<keyword evidence="3" id="KW-0645">Protease</keyword>
<dbReference type="EMBL" id="VUJW01000006">
    <property type="protein sequence ID" value="KAA1426829.1"/>
    <property type="molecule type" value="Genomic_DNA"/>
</dbReference>
<protein>
    <submittedName>
        <fullName evidence="11">M28 family peptidase</fullName>
    </submittedName>
</protein>
<feature type="domain" description="PA" evidence="9">
    <location>
        <begin position="144"/>
        <end position="244"/>
    </location>
</feature>
<dbReference type="SUPFAM" id="SSF52025">
    <property type="entry name" value="PA domain"/>
    <property type="match status" value="1"/>
</dbReference>
<dbReference type="CDD" id="cd03876">
    <property type="entry name" value="M28_SGAP_like"/>
    <property type="match status" value="1"/>
</dbReference>
<dbReference type="InterPro" id="IPR046450">
    <property type="entry name" value="PA_dom_sf"/>
</dbReference>
<keyword evidence="6" id="KW-0378">Hydrolase</keyword>
<evidence type="ECO:0000256" key="3">
    <source>
        <dbReference type="ARBA" id="ARBA00022670"/>
    </source>
</evidence>
<name>A0A5B1M3W9_9ACTN</name>
<dbReference type="InterPro" id="IPR003137">
    <property type="entry name" value="PA_domain"/>
</dbReference>
<feature type="signal peptide" evidence="8">
    <location>
        <begin position="1"/>
        <end position="24"/>
    </location>
</feature>
<dbReference type="PANTHER" id="PTHR12147">
    <property type="entry name" value="METALLOPEPTIDASE M28 FAMILY MEMBER"/>
    <property type="match status" value="1"/>
</dbReference>
<keyword evidence="7" id="KW-0862">Zinc</keyword>
<evidence type="ECO:0000256" key="5">
    <source>
        <dbReference type="ARBA" id="ARBA00022729"/>
    </source>
</evidence>
<sequence>MISVRRAVALSAAIGLTSVGLASASTAPGQAAEARCGQANSSLEQVLECVTLKGVMKHQKVFAEIAAAHGGNRAAGTPGYDASADYVAQRMTKAGYVVTRQQFDFHAFEEVGPSALQQTSPDAVTYTEDTDFAATPHSEPGDVTAPVTPVDVALGLGNASTSGCEAADFAGFPAGNIALIQRGVCTFEIKAENAAAAGASGVIFFNQGNTSDAGRQGIPAVTLGNGYTGGLPAVSTTYALGAELSQISGLRMRVFANVSRVASVTENVIAESRGGDPDNVIMAGAHLDSVPEGAGINDNGSGSSGLLTVAEQVAKLNLPNKVRFAWWGAEEGGLVGSTHYVNTLTPAERSDIEMYLNFDMIGSPNYGLFIYDGDGSAFGLTGPAGSDDIEALFERYYADVAGVPSEPTAFSGRSDYQAFILNGIPAGGLFTGAEVPKTAAQVAKWGGTAGVAYDPCYHSACDGLANLSHEALAINADAIAYVVYLYASGGEVINAG</sequence>
<organism evidence="11 12">
    <name type="scientific">Nocardioides antri</name>
    <dbReference type="NCBI Taxonomy" id="2607659"/>
    <lineage>
        <taxon>Bacteria</taxon>
        <taxon>Bacillati</taxon>
        <taxon>Actinomycetota</taxon>
        <taxon>Actinomycetes</taxon>
        <taxon>Propionibacteriales</taxon>
        <taxon>Nocardioidaceae</taxon>
        <taxon>Nocardioides</taxon>
    </lineage>
</organism>
<evidence type="ECO:0000256" key="2">
    <source>
        <dbReference type="ARBA" id="ARBA00022438"/>
    </source>
</evidence>
<evidence type="ECO:0000259" key="9">
    <source>
        <dbReference type="Pfam" id="PF02225"/>
    </source>
</evidence>
<dbReference type="GO" id="GO:0008235">
    <property type="term" value="F:metalloexopeptidase activity"/>
    <property type="evidence" value="ECO:0007669"/>
    <property type="project" value="InterPro"/>
</dbReference>
<proteinExistence type="inferred from homology"/>
<dbReference type="Proteomes" id="UP000324351">
    <property type="component" value="Unassembled WGS sequence"/>
</dbReference>
<dbReference type="GO" id="GO:0004177">
    <property type="term" value="F:aminopeptidase activity"/>
    <property type="evidence" value="ECO:0007669"/>
    <property type="project" value="UniProtKB-KW"/>
</dbReference>
<keyword evidence="12" id="KW-1185">Reference proteome</keyword>
<dbReference type="InterPro" id="IPR007484">
    <property type="entry name" value="Peptidase_M28"/>
</dbReference>
<feature type="chain" id="PRO_5022900961" evidence="8">
    <location>
        <begin position="25"/>
        <end position="496"/>
    </location>
</feature>
<dbReference type="AlphaFoldDB" id="A0A5B1M3W9"/>
<evidence type="ECO:0000313" key="12">
    <source>
        <dbReference type="Proteomes" id="UP000324351"/>
    </source>
</evidence>
<dbReference type="SUPFAM" id="SSF53187">
    <property type="entry name" value="Zn-dependent exopeptidases"/>
    <property type="match status" value="1"/>
</dbReference>
<evidence type="ECO:0000313" key="11">
    <source>
        <dbReference type="EMBL" id="KAA1426829.1"/>
    </source>
</evidence>
<reference evidence="11 12" key="2">
    <citation type="submission" date="2019-09" db="EMBL/GenBank/DDBJ databases">
        <authorList>
            <person name="Jin C."/>
        </authorList>
    </citation>
    <scope>NUCLEOTIDE SEQUENCE [LARGE SCALE GENOMIC DNA]</scope>
    <source>
        <strain evidence="11 12">BN140041</strain>
    </source>
</reference>
<dbReference type="InterPro" id="IPR045175">
    <property type="entry name" value="M28_fam"/>
</dbReference>
<keyword evidence="4" id="KW-0479">Metal-binding</keyword>
<dbReference type="RefSeq" id="WP_149750859.1">
    <property type="nucleotide sequence ID" value="NZ_VUJW01000006.1"/>
</dbReference>
<dbReference type="Pfam" id="PF04389">
    <property type="entry name" value="Peptidase_M28"/>
    <property type="match status" value="1"/>
</dbReference>
<dbReference type="GO" id="GO:0006508">
    <property type="term" value="P:proteolysis"/>
    <property type="evidence" value="ECO:0007669"/>
    <property type="project" value="UniProtKB-KW"/>
</dbReference>
<reference evidence="11 12" key="1">
    <citation type="submission" date="2019-09" db="EMBL/GenBank/DDBJ databases">
        <title>Nocardioides panacisoli sp. nov., isolated from the soil of a ginseng field.</title>
        <authorList>
            <person name="Cho C."/>
        </authorList>
    </citation>
    <scope>NUCLEOTIDE SEQUENCE [LARGE SCALE GENOMIC DNA]</scope>
    <source>
        <strain evidence="11 12">BN140041</strain>
    </source>
</reference>